<evidence type="ECO:0000313" key="2">
    <source>
        <dbReference type="EMBL" id="RKO88295.1"/>
    </source>
</evidence>
<accession>A0A4P9W9U6</accession>
<dbReference type="GO" id="GO:0016477">
    <property type="term" value="P:cell migration"/>
    <property type="evidence" value="ECO:0007669"/>
    <property type="project" value="TreeGrafter"/>
</dbReference>
<reference evidence="3" key="1">
    <citation type="journal article" date="2018" name="Nat. Microbiol.">
        <title>Leveraging single-cell genomics to expand the fungal tree of life.</title>
        <authorList>
            <person name="Ahrendt S.R."/>
            <person name="Quandt C.A."/>
            <person name="Ciobanu D."/>
            <person name="Clum A."/>
            <person name="Salamov A."/>
            <person name="Andreopoulos B."/>
            <person name="Cheng J.F."/>
            <person name="Woyke T."/>
            <person name="Pelin A."/>
            <person name="Henrissat B."/>
            <person name="Reynolds N.K."/>
            <person name="Benny G.L."/>
            <person name="Smith M.E."/>
            <person name="James T.Y."/>
            <person name="Grigoriev I.V."/>
        </authorList>
    </citation>
    <scope>NUCLEOTIDE SEQUENCE [LARGE SCALE GENOMIC DNA]</scope>
</reference>
<dbReference type="GO" id="GO:0030031">
    <property type="term" value="P:cell projection assembly"/>
    <property type="evidence" value="ECO:0007669"/>
    <property type="project" value="TreeGrafter"/>
</dbReference>
<dbReference type="Proteomes" id="UP000269721">
    <property type="component" value="Unassembled WGS sequence"/>
</dbReference>
<protein>
    <submittedName>
        <fullName evidence="2">Uncharacterized protein</fullName>
    </submittedName>
</protein>
<name>A0A4P9W9U6_9FUNG</name>
<dbReference type="OrthoDB" id="548214at2759"/>
<dbReference type="PANTHER" id="PTHR12093">
    <property type="entry name" value="NCK-ASSOCIATED PROTEIN 1"/>
    <property type="match status" value="1"/>
</dbReference>
<comment type="similarity">
    <text evidence="1">Belongs to the HEM-1/HEM-2 family.</text>
</comment>
<dbReference type="AlphaFoldDB" id="A0A4P9W9U6"/>
<dbReference type="GO" id="GO:0031209">
    <property type="term" value="C:SCAR complex"/>
    <property type="evidence" value="ECO:0007669"/>
    <property type="project" value="TreeGrafter"/>
</dbReference>
<sequence length="279" mass="30611">MISQNLELLQQFRETRYDESRTLEFMKKFKSSDPSVAADMKDFTNKTITLGFITHFRRMLLEAVSTAIDMIANEVGIIGRTDSSMAWGLTALGGDNSPWVHLPCLYAATIWHLAFEEGATYNILIDENAVADDRKLPFMCLLGVCPGLDNNGHCLAAAFDALSVHTNVMNKDDISGIVACQQEFVNTAAALLIRLRQRGNERDLMAKNVDPALLVLKRFAEDSKYVSSDAAEGSLPYALLHVIAGDMYRKRVETALLTKRAPASMAAAAAAVADEEAAF</sequence>
<organism evidence="2 3">
    <name type="scientific">Blyttiomyces helicus</name>
    <dbReference type="NCBI Taxonomy" id="388810"/>
    <lineage>
        <taxon>Eukaryota</taxon>
        <taxon>Fungi</taxon>
        <taxon>Fungi incertae sedis</taxon>
        <taxon>Chytridiomycota</taxon>
        <taxon>Chytridiomycota incertae sedis</taxon>
        <taxon>Chytridiomycetes</taxon>
        <taxon>Chytridiomycetes incertae sedis</taxon>
        <taxon>Blyttiomyces</taxon>
    </lineage>
</organism>
<evidence type="ECO:0000313" key="3">
    <source>
        <dbReference type="Proteomes" id="UP000269721"/>
    </source>
</evidence>
<evidence type="ECO:0000256" key="1">
    <source>
        <dbReference type="ARBA" id="ARBA00037947"/>
    </source>
</evidence>
<dbReference type="PANTHER" id="PTHR12093:SF10">
    <property type="entry name" value="MEMBRANE-ASSOCIATED PROTEIN HEM"/>
    <property type="match status" value="1"/>
</dbReference>
<dbReference type="GO" id="GO:0000902">
    <property type="term" value="P:cell morphogenesis"/>
    <property type="evidence" value="ECO:0007669"/>
    <property type="project" value="TreeGrafter"/>
</dbReference>
<keyword evidence="3" id="KW-1185">Reference proteome</keyword>
<gene>
    <name evidence="2" type="ORF">BDK51DRAFT_36611</name>
</gene>
<proteinExistence type="inferred from homology"/>
<dbReference type="EMBL" id="KZ996812">
    <property type="protein sequence ID" value="RKO88295.1"/>
    <property type="molecule type" value="Genomic_DNA"/>
</dbReference>
<dbReference type="Pfam" id="PF09735">
    <property type="entry name" value="Nckap1"/>
    <property type="match status" value="1"/>
</dbReference>
<dbReference type="InterPro" id="IPR019137">
    <property type="entry name" value="Nck-associated_protein-1"/>
</dbReference>
<dbReference type="GO" id="GO:0030866">
    <property type="term" value="P:cortical actin cytoskeleton organization"/>
    <property type="evidence" value="ECO:0007669"/>
    <property type="project" value="TreeGrafter"/>
</dbReference>